<dbReference type="InterPro" id="IPR002153">
    <property type="entry name" value="TRPC_channel"/>
</dbReference>
<organism evidence="11 12">
    <name type="scientific">Arctia plantaginis</name>
    <name type="common">Wood tiger moth</name>
    <name type="synonym">Phalaena plantaginis</name>
    <dbReference type="NCBI Taxonomy" id="874455"/>
    <lineage>
        <taxon>Eukaryota</taxon>
        <taxon>Metazoa</taxon>
        <taxon>Ecdysozoa</taxon>
        <taxon>Arthropoda</taxon>
        <taxon>Hexapoda</taxon>
        <taxon>Insecta</taxon>
        <taxon>Pterygota</taxon>
        <taxon>Neoptera</taxon>
        <taxon>Endopterygota</taxon>
        <taxon>Lepidoptera</taxon>
        <taxon>Glossata</taxon>
        <taxon>Ditrysia</taxon>
        <taxon>Noctuoidea</taxon>
        <taxon>Erebidae</taxon>
        <taxon>Arctiinae</taxon>
        <taxon>Arctia</taxon>
    </lineage>
</organism>
<feature type="region of interest" description="Disordered" evidence="8">
    <location>
        <begin position="342"/>
        <end position="505"/>
    </location>
</feature>
<reference evidence="11 12" key="1">
    <citation type="submission" date="2020-04" db="EMBL/GenBank/DDBJ databases">
        <authorList>
            <person name="Wallbank WR R."/>
            <person name="Pardo Diaz C."/>
            <person name="Kozak K."/>
            <person name="Martin S."/>
            <person name="Jiggins C."/>
            <person name="Moest M."/>
            <person name="Warren A I."/>
            <person name="Byers J.R.P. K."/>
            <person name="Montejo-Kovacevich G."/>
            <person name="Yen C E."/>
        </authorList>
    </citation>
    <scope>NUCLEOTIDE SEQUENCE [LARGE SCALE GENOMIC DNA]</scope>
</reference>
<dbReference type="PANTHER" id="PTHR10117:SF47">
    <property type="entry name" value="TRANSIENT-RECEPTOR-POTENTIAL-LIKE PROTEIN"/>
    <property type="match status" value="1"/>
</dbReference>
<dbReference type="PANTHER" id="PTHR10117">
    <property type="entry name" value="TRANSIENT RECEPTOR POTENTIAL CHANNEL"/>
    <property type="match status" value="1"/>
</dbReference>
<comment type="caution">
    <text evidence="11">The sequence shown here is derived from an EMBL/GenBank/DDBJ whole genome shotgun (WGS) entry which is preliminary data.</text>
</comment>
<keyword evidence="2" id="KW-0813">Transport</keyword>
<dbReference type="Pfam" id="PF00520">
    <property type="entry name" value="Ion_trans"/>
    <property type="match status" value="1"/>
</dbReference>
<name>A0A8S0YZP4_ARCPL</name>
<evidence type="ECO:0000313" key="12">
    <source>
        <dbReference type="Proteomes" id="UP000494256"/>
    </source>
</evidence>
<evidence type="ECO:0000256" key="8">
    <source>
        <dbReference type="SAM" id="MobiDB-lite"/>
    </source>
</evidence>
<dbReference type="GO" id="GO:0034703">
    <property type="term" value="C:cation channel complex"/>
    <property type="evidence" value="ECO:0007669"/>
    <property type="project" value="TreeGrafter"/>
</dbReference>
<feature type="transmembrane region" description="Helical" evidence="9">
    <location>
        <begin position="18"/>
        <end position="40"/>
    </location>
</feature>
<keyword evidence="4 9" id="KW-1133">Transmembrane helix</keyword>
<evidence type="ECO:0000256" key="2">
    <source>
        <dbReference type="ARBA" id="ARBA00022448"/>
    </source>
</evidence>
<evidence type="ECO:0000256" key="5">
    <source>
        <dbReference type="ARBA" id="ARBA00023065"/>
    </source>
</evidence>
<evidence type="ECO:0000256" key="1">
    <source>
        <dbReference type="ARBA" id="ARBA00004141"/>
    </source>
</evidence>
<keyword evidence="6 9" id="KW-0472">Membrane</keyword>
<dbReference type="GO" id="GO:0015279">
    <property type="term" value="F:store-operated calcium channel activity"/>
    <property type="evidence" value="ECO:0007669"/>
    <property type="project" value="TreeGrafter"/>
</dbReference>
<keyword evidence="7" id="KW-0407">Ion channel</keyword>
<sequence length="505" mass="55856">MVGLENFELAGIKSYTRFWGLLMFGSYSVINVIVLLNLLIAMMSNSYAMIDEHSDVEWKFARTRLWMSYFEEVATLPPPFNILPTPKLFLKMLGIRKKDKLRKMKMKEQKEKEHDVRYTAVMRALVWRYVSAKHRKMVDEPVTEDDINELKVDVSALRYELLEVFEKNGMDVSFTDRKEKMVLGKRMKIWERRLMKDFHVAPVSLEDEKLADEDGLSRFRRIVKMAIANTAHGKWDQTLAATGVSSQIGRCRSRESFKNQQTLQRAMEEVKKLVLRSPLPEGSRGVSPIEMPVSPGHTLLELIKDISTEVGEYSEPIASPVPKPEEAGAGAGALLTAAAFRSRPISSKPSSSKAGLATVTKKSEEGESRRADDIVVARPVAPEIKPSGGAIPPPPPVVKPKAPAPTMEVTPSTPPAHAPSVPEVKPPTSPKVAPPPPPPRVASPTPSTSTAAAPPQPPPASLPKRLSSTSSTEQLIPPSSPEPLRPVKKLDEISTIKRQPKTGWL</sequence>
<protein>
    <recommendedName>
        <fullName evidence="10">Ion transport domain-containing protein</fullName>
    </recommendedName>
</protein>
<evidence type="ECO:0000256" key="9">
    <source>
        <dbReference type="SAM" id="Phobius"/>
    </source>
</evidence>
<dbReference type="InterPro" id="IPR005821">
    <property type="entry name" value="Ion_trans_dom"/>
</dbReference>
<dbReference type="OrthoDB" id="411451at2759"/>
<dbReference type="AlphaFoldDB" id="A0A8S0YZP4"/>
<evidence type="ECO:0000256" key="7">
    <source>
        <dbReference type="ARBA" id="ARBA00023303"/>
    </source>
</evidence>
<dbReference type="GO" id="GO:0051480">
    <property type="term" value="P:regulation of cytosolic calcium ion concentration"/>
    <property type="evidence" value="ECO:0007669"/>
    <property type="project" value="TreeGrafter"/>
</dbReference>
<evidence type="ECO:0000256" key="6">
    <source>
        <dbReference type="ARBA" id="ARBA00023136"/>
    </source>
</evidence>
<evidence type="ECO:0000259" key="10">
    <source>
        <dbReference type="Pfam" id="PF00520"/>
    </source>
</evidence>
<keyword evidence="5" id="KW-0406">Ion transport</keyword>
<gene>
    <name evidence="11" type="ORF">APLA_LOCUS2149</name>
</gene>
<proteinExistence type="predicted"/>
<keyword evidence="3 9" id="KW-0812">Transmembrane</keyword>
<accession>A0A8S0YZP4</accession>
<dbReference type="EMBL" id="CADEBD010000226">
    <property type="protein sequence ID" value="CAB3225282.1"/>
    <property type="molecule type" value="Genomic_DNA"/>
</dbReference>
<dbReference type="GO" id="GO:0005886">
    <property type="term" value="C:plasma membrane"/>
    <property type="evidence" value="ECO:0007669"/>
    <property type="project" value="TreeGrafter"/>
</dbReference>
<evidence type="ECO:0000256" key="4">
    <source>
        <dbReference type="ARBA" id="ARBA00022989"/>
    </source>
</evidence>
<feature type="compositionally biased region" description="Basic and acidic residues" evidence="8">
    <location>
        <begin position="361"/>
        <end position="375"/>
    </location>
</feature>
<feature type="compositionally biased region" description="Pro residues" evidence="8">
    <location>
        <begin position="424"/>
        <end position="441"/>
    </location>
</feature>
<dbReference type="Proteomes" id="UP000494256">
    <property type="component" value="Unassembled WGS sequence"/>
</dbReference>
<dbReference type="GO" id="GO:0070679">
    <property type="term" value="F:inositol 1,4,5 trisphosphate binding"/>
    <property type="evidence" value="ECO:0007669"/>
    <property type="project" value="TreeGrafter"/>
</dbReference>
<evidence type="ECO:0000256" key="3">
    <source>
        <dbReference type="ARBA" id="ARBA00022692"/>
    </source>
</evidence>
<feature type="domain" description="Ion transport" evidence="10">
    <location>
        <begin position="8"/>
        <end position="54"/>
    </location>
</feature>
<dbReference type="PRINTS" id="PR01097">
    <property type="entry name" value="TRNSRECEPTRP"/>
</dbReference>
<evidence type="ECO:0000313" key="11">
    <source>
        <dbReference type="EMBL" id="CAB3225282.1"/>
    </source>
</evidence>
<comment type="subcellular location">
    <subcellularLocation>
        <location evidence="1">Membrane</location>
        <topology evidence="1">Multi-pass membrane protein</topology>
    </subcellularLocation>
</comment>
<feature type="compositionally biased region" description="Low complexity" evidence="8">
    <location>
        <begin position="442"/>
        <end position="453"/>
    </location>
</feature>
<feature type="compositionally biased region" description="Low complexity" evidence="8">
    <location>
        <begin position="342"/>
        <end position="353"/>
    </location>
</feature>